<sequence length="50" mass="5563">MAQLDGRFAETGIDEVEKSLSHEKRRDHGAGYIGMKGHDGVLRILERLAV</sequence>
<dbReference type="Proteomes" id="UP000001861">
    <property type="component" value="Unassembled WGS sequence"/>
</dbReference>
<evidence type="ECO:0000313" key="2">
    <source>
        <dbReference type="Proteomes" id="UP000001861"/>
    </source>
</evidence>
<dbReference type="KEGG" id="cci:CC1G_14746"/>
<dbReference type="HOGENOM" id="CLU_3124962_0_0_1"/>
<dbReference type="GeneID" id="9378356"/>
<reference evidence="1 2" key="1">
    <citation type="journal article" date="2010" name="Proc. Natl. Acad. Sci. U.S.A.">
        <title>Insights into evolution of multicellular fungi from the assembled chromosomes of the mushroom Coprinopsis cinerea (Coprinus cinereus).</title>
        <authorList>
            <person name="Stajich J.E."/>
            <person name="Wilke S.K."/>
            <person name="Ahren D."/>
            <person name="Au C.H."/>
            <person name="Birren B.W."/>
            <person name="Borodovsky M."/>
            <person name="Burns C."/>
            <person name="Canback B."/>
            <person name="Casselton L.A."/>
            <person name="Cheng C.K."/>
            <person name="Deng J."/>
            <person name="Dietrich F.S."/>
            <person name="Fargo D.C."/>
            <person name="Farman M.L."/>
            <person name="Gathman A.C."/>
            <person name="Goldberg J."/>
            <person name="Guigo R."/>
            <person name="Hoegger P.J."/>
            <person name="Hooker J.B."/>
            <person name="Huggins A."/>
            <person name="James T.Y."/>
            <person name="Kamada T."/>
            <person name="Kilaru S."/>
            <person name="Kodira C."/>
            <person name="Kues U."/>
            <person name="Kupfer D."/>
            <person name="Kwan H.S."/>
            <person name="Lomsadze A."/>
            <person name="Li W."/>
            <person name="Lilly W.W."/>
            <person name="Ma L.J."/>
            <person name="Mackey A.J."/>
            <person name="Manning G."/>
            <person name="Martin F."/>
            <person name="Muraguchi H."/>
            <person name="Natvig D.O."/>
            <person name="Palmerini H."/>
            <person name="Ramesh M.A."/>
            <person name="Rehmeyer C.J."/>
            <person name="Roe B.A."/>
            <person name="Shenoy N."/>
            <person name="Stanke M."/>
            <person name="Ter-Hovhannisyan V."/>
            <person name="Tunlid A."/>
            <person name="Velagapudi R."/>
            <person name="Vision T.J."/>
            <person name="Zeng Q."/>
            <person name="Zolan M.E."/>
            <person name="Pukkila P.J."/>
        </authorList>
    </citation>
    <scope>NUCLEOTIDE SEQUENCE [LARGE SCALE GENOMIC DNA]</scope>
    <source>
        <strain evidence="2">Okayama-7 / 130 / ATCC MYA-4618 / FGSC 9003</strain>
    </source>
</reference>
<dbReference type="AlphaFoldDB" id="D6RNG2"/>
<keyword evidence="2" id="KW-1185">Reference proteome</keyword>
<name>D6RNG2_COPC7</name>
<dbReference type="EMBL" id="AACS02000007">
    <property type="protein sequence ID" value="EFI27275.1"/>
    <property type="molecule type" value="Genomic_DNA"/>
</dbReference>
<protein>
    <submittedName>
        <fullName evidence="1">Uncharacterized protein</fullName>
    </submittedName>
</protein>
<comment type="caution">
    <text evidence="1">The sequence shown here is derived from an EMBL/GenBank/DDBJ whole genome shotgun (WGS) entry which is preliminary data.</text>
</comment>
<gene>
    <name evidence="1" type="ORF">CC1G_14746</name>
</gene>
<evidence type="ECO:0000313" key="1">
    <source>
        <dbReference type="EMBL" id="EFI27275.1"/>
    </source>
</evidence>
<dbReference type="VEuPathDB" id="FungiDB:CC1G_14746"/>
<organism evidence="1 2">
    <name type="scientific">Coprinopsis cinerea (strain Okayama-7 / 130 / ATCC MYA-4618 / FGSC 9003)</name>
    <name type="common">Inky cap fungus</name>
    <name type="synonym">Hormographiella aspergillata</name>
    <dbReference type="NCBI Taxonomy" id="240176"/>
    <lineage>
        <taxon>Eukaryota</taxon>
        <taxon>Fungi</taxon>
        <taxon>Dikarya</taxon>
        <taxon>Basidiomycota</taxon>
        <taxon>Agaricomycotina</taxon>
        <taxon>Agaricomycetes</taxon>
        <taxon>Agaricomycetidae</taxon>
        <taxon>Agaricales</taxon>
        <taxon>Agaricineae</taxon>
        <taxon>Psathyrellaceae</taxon>
        <taxon>Coprinopsis</taxon>
    </lineage>
</organism>
<accession>D6RNG2</accession>
<proteinExistence type="predicted"/>
<dbReference type="InParanoid" id="D6RNG2"/>
<dbReference type="RefSeq" id="XP_002910769.1">
    <property type="nucleotide sequence ID" value="XM_002910723.1"/>
</dbReference>